<dbReference type="InterPro" id="IPR043502">
    <property type="entry name" value="DNA/RNA_pol_sf"/>
</dbReference>
<dbReference type="Gene3D" id="3.30.70.270">
    <property type="match status" value="1"/>
</dbReference>
<proteinExistence type="inferred from homology"/>
<evidence type="ECO:0000313" key="7">
    <source>
        <dbReference type="EMBL" id="MCW9708604.1"/>
    </source>
</evidence>
<evidence type="ECO:0000259" key="6">
    <source>
        <dbReference type="PROSITE" id="PS50173"/>
    </source>
</evidence>
<keyword evidence="4" id="KW-0234">DNA repair</keyword>
<accession>A0ABT3PRW3</accession>
<dbReference type="InterPro" id="IPR001126">
    <property type="entry name" value="UmuC"/>
</dbReference>
<dbReference type="Gene3D" id="3.40.1170.60">
    <property type="match status" value="1"/>
</dbReference>
<keyword evidence="8" id="KW-1185">Reference proteome</keyword>
<protein>
    <submittedName>
        <fullName evidence="7">Y-family DNA polymerase</fullName>
    </submittedName>
</protein>
<dbReference type="Pfam" id="PF00817">
    <property type="entry name" value="IMS"/>
    <property type="match status" value="1"/>
</dbReference>
<reference evidence="7 8" key="1">
    <citation type="submission" date="2021-03" db="EMBL/GenBank/DDBJ databases">
        <title>Aliifodinibius sp. nov., a new bacterium isolated from saline soil.</title>
        <authorList>
            <person name="Galisteo C."/>
            <person name="De La Haba R."/>
            <person name="Sanchez-Porro C."/>
            <person name="Ventosa A."/>
        </authorList>
    </citation>
    <scope>NUCLEOTIDE SEQUENCE [LARGE SCALE GENOMIC DNA]</scope>
    <source>
        <strain evidence="7 8">1BSP15-2V2</strain>
    </source>
</reference>
<dbReference type="InterPro" id="IPR017961">
    <property type="entry name" value="DNA_pol_Y-fam_little_finger"/>
</dbReference>
<feature type="domain" description="UmuC" evidence="6">
    <location>
        <begin position="6"/>
        <end position="190"/>
    </location>
</feature>
<comment type="similarity">
    <text evidence="1">Belongs to the DNA polymerase type-Y family.</text>
</comment>
<dbReference type="SUPFAM" id="SSF56672">
    <property type="entry name" value="DNA/RNA polymerases"/>
    <property type="match status" value="1"/>
</dbReference>
<evidence type="ECO:0000256" key="4">
    <source>
        <dbReference type="ARBA" id="ARBA00023204"/>
    </source>
</evidence>
<comment type="caution">
    <text evidence="7">The sequence shown here is derived from an EMBL/GenBank/DDBJ whole genome shotgun (WGS) entry which is preliminary data.</text>
</comment>
<dbReference type="CDD" id="cd01700">
    <property type="entry name" value="PolY_Pol_V_umuC"/>
    <property type="match status" value="1"/>
</dbReference>
<dbReference type="RefSeq" id="WP_265767391.1">
    <property type="nucleotide sequence ID" value="NZ_JAGGJA010000015.1"/>
</dbReference>
<organism evidence="7 8">
    <name type="scientific">Fodinibius salsisoli</name>
    <dbReference type="NCBI Taxonomy" id="2820877"/>
    <lineage>
        <taxon>Bacteria</taxon>
        <taxon>Pseudomonadati</taxon>
        <taxon>Balneolota</taxon>
        <taxon>Balneolia</taxon>
        <taxon>Balneolales</taxon>
        <taxon>Balneolaceae</taxon>
        <taxon>Fodinibius</taxon>
    </lineage>
</organism>
<keyword evidence="3" id="KW-0741">SOS mutagenesis</keyword>
<evidence type="ECO:0000313" key="8">
    <source>
        <dbReference type="Proteomes" id="UP001207918"/>
    </source>
</evidence>
<keyword evidence="5" id="KW-0742">SOS response</keyword>
<dbReference type="InterPro" id="IPR043128">
    <property type="entry name" value="Rev_trsase/Diguanyl_cyclase"/>
</dbReference>
<dbReference type="PANTHER" id="PTHR11076:SF34">
    <property type="entry name" value="PROTEIN UMUC"/>
    <property type="match status" value="1"/>
</dbReference>
<dbReference type="Pfam" id="PF13438">
    <property type="entry name" value="DUF4113"/>
    <property type="match status" value="1"/>
</dbReference>
<evidence type="ECO:0000256" key="3">
    <source>
        <dbReference type="ARBA" id="ARBA00023199"/>
    </source>
</evidence>
<name>A0ABT3PRW3_9BACT</name>
<evidence type="ECO:0000256" key="5">
    <source>
        <dbReference type="ARBA" id="ARBA00023236"/>
    </source>
</evidence>
<dbReference type="PANTHER" id="PTHR11076">
    <property type="entry name" value="DNA REPAIR POLYMERASE UMUC / TRANSFERASE FAMILY MEMBER"/>
    <property type="match status" value="1"/>
</dbReference>
<dbReference type="EMBL" id="JAGGJA010000015">
    <property type="protein sequence ID" value="MCW9708604.1"/>
    <property type="molecule type" value="Genomic_DNA"/>
</dbReference>
<dbReference type="InterPro" id="IPR025188">
    <property type="entry name" value="DUF4113"/>
</dbReference>
<dbReference type="PROSITE" id="PS50173">
    <property type="entry name" value="UMUC"/>
    <property type="match status" value="1"/>
</dbReference>
<evidence type="ECO:0000256" key="2">
    <source>
        <dbReference type="ARBA" id="ARBA00022763"/>
    </source>
</evidence>
<keyword evidence="2" id="KW-0227">DNA damage</keyword>
<dbReference type="Proteomes" id="UP001207918">
    <property type="component" value="Unassembled WGS sequence"/>
</dbReference>
<dbReference type="Pfam" id="PF11799">
    <property type="entry name" value="IMS_C"/>
    <property type="match status" value="1"/>
</dbReference>
<dbReference type="InterPro" id="IPR050116">
    <property type="entry name" value="DNA_polymerase-Y"/>
</dbReference>
<evidence type="ECO:0000256" key="1">
    <source>
        <dbReference type="ARBA" id="ARBA00010945"/>
    </source>
</evidence>
<sequence length="428" mass="48545">MGKSVYAHIDCNNFYASCERVFKPDLRNKPIVILSNNDGCIIARSNKAKELGVEMGAPLFKQRDLITDKKICVRSSNYPLYGDMSRRVLQTLRHLTDKVEPYSIDEAFVELPKMTTKDLASFGQHIKSMIWQWTGLPVSVGIAPSKTLAKIANETAKGHPEYQGVLNLTDNVRLDSILEETQLTDIWGIGRGLSQRLHKENITNALQLKHQIDRRQWIRKKLHVTGLRTVMELNGQPCLDIEDTNEPRKGIMTSRSFGEAVTAADDLQEAVAQFISIAAEKLRAQQSVASLLHITLRTNKYSKYKSKYKYSIEYPLPAPTANTAYLIKCGHACIDYLYEKDLRYKKAAVMLTGIIPQSEVQKDLFNDAQYSAEQYQLMQKVDDINTKYGSDMAHFAATGFKQTWKMKQEHLSSKYTTSWDGLMEAQSS</sequence>
<gene>
    <name evidence="7" type="ORF">J6I44_17215</name>
</gene>